<dbReference type="AlphaFoldDB" id="A0A1I4F0J3"/>
<protein>
    <recommendedName>
        <fullName evidence="4">DUF1223 domain-containing protein</fullName>
    </recommendedName>
</protein>
<name>A0A1I4F0J3_9HYPH</name>
<gene>
    <name evidence="2" type="ORF">SAMN04488125_10943</name>
</gene>
<accession>A0A1I4F0J3</accession>
<evidence type="ECO:0000256" key="1">
    <source>
        <dbReference type="SAM" id="SignalP"/>
    </source>
</evidence>
<dbReference type="EMBL" id="FOSV01000009">
    <property type="protein sequence ID" value="SFL11505.1"/>
    <property type="molecule type" value="Genomic_DNA"/>
</dbReference>
<feature type="signal peptide" evidence="1">
    <location>
        <begin position="1"/>
        <end position="22"/>
    </location>
</feature>
<reference evidence="3" key="1">
    <citation type="submission" date="2016-10" db="EMBL/GenBank/DDBJ databases">
        <authorList>
            <person name="Varghese N."/>
            <person name="Submissions S."/>
        </authorList>
    </citation>
    <scope>NUCLEOTIDE SEQUENCE [LARGE SCALE GENOMIC DNA]</scope>
    <source>
        <strain evidence="3">CGMCC 1.6474</strain>
    </source>
</reference>
<dbReference type="Pfam" id="PF06764">
    <property type="entry name" value="DUF1223"/>
    <property type="match status" value="1"/>
</dbReference>
<sequence length="244" mass="26115">MRSARAVLLATALALPVRPASAGPEPAPPVRAVVEMFTSQGCSACLAADRLAGEFSREPGLLALTVPVTYWDYLGWKDTLAEHAFDERQRAYAVQNRFHQLATPQAVVSGRELIPGSDRSRLSRLVAESGPLPVRVKVCERNDHIVIDIEADSTARPAEIWLVPVVRSRPVVIGHGANEGRVAVYANVVRGFHRVGTWTGAATRFELSRATARINGADGYAVLLQASGPNRAGRIIGAAKGPGL</sequence>
<dbReference type="STRING" id="414703.SAMN04488125_10943"/>
<dbReference type="InterPro" id="IPR036249">
    <property type="entry name" value="Thioredoxin-like_sf"/>
</dbReference>
<dbReference type="SUPFAM" id="SSF52833">
    <property type="entry name" value="Thioredoxin-like"/>
    <property type="match status" value="1"/>
</dbReference>
<dbReference type="Proteomes" id="UP000198804">
    <property type="component" value="Unassembled WGS sequence"/>
</dbReference>
<evidence type="ECO:0000313" key="2">
    <source>
        <dbReference type="EMBL" id="SFL11505.1"/>
    </source>
</evidence>
<dbReference type="InterPro" id="IPR010634">
    <property type="entry name" value="DUF1223"/>
</dbReference>
<evidence type="ECO:0000313" key="3">
    <source>
        <dbReference type="Proteomes" id="UP000198804"/>
    </source>
</evidence>
<keyword evidence="1" id="KW-0732">Signal</keyword>
<dbReference type="PANTHER" id="PTHR36057:SF1">
    <property type="entry name" value="LIPOPROTEIN LIPID ATTACHMENT SITE-LIKE PROTEIN, PUTATIVE (DUF1223)-RELATED"/>
    <property type="match status" value="1"/>
</dbReference>
<proteinExistence type="predicted"/>
<evidence type="ECO:0008006" key="4">
    <source>
        <dbReference type="Google" id="ProtNLM"/>
    </source>
</evidence>
<dbReference type="PANTHER" id="PTHR36057">
    <property type="match status" value="1"/>
</dbReference>
<organism evidence="2 3">
    <name type="scientific">Methylorubrum salsuginis</name>
    <dbReference type="NCBI Taxonomy" id="414703"/>
    <lineage>
        <taxon>Bacteria</taxon>
        <taxon>Pseudomonadati</taxon>
        <taxon>Pseudomonadota</taxon>
        <taxon>Alphaproteobacteria</taxon>
        <taxon>Hyphomicrobiales</taxon>
        <taxon>Methylobacteriaceae</taxon>
        <taxon>Methylorubrum</taxon>
    </lineage>
</organism>
<dbReference type="OrthoDB" id="9808254at2"/>
<feature type="chain" id="PRO_5011653120" description="DUF1223 domain-containing protein" evidence="1">
    <location>
        <begin position="23"/>
        <end position="244"/>
    </location>
</feature>
<keyword evidence="3" id="KW-1185">Reference proteome</keyword>